<dbReference type="AlphaFoldDB" id="A0A8C5LND4"/>
<evidence type="ECO:0000256" key="4">
    <source>
        <dbReference type="ARBA" id="ARBA00022761"/>
    </source>
</evidence>
<dbReference type="GO" id="GO:0004857">
    <property type="term" value="F:enzyme inhibitor activity"/>
    <property type="evidence" value="ECO:0007669"/>
    <property type="project" value="InterPro"/>
</dbReference>
<keyword evidence="8" id="KW-1185">Reference proteome</keyword>
<proteinExistence type="inferred from homology"/>
<keyword evidence="4" id="KW-0758">Storage protein</keyword>
<sequence length="85" mass="10178">KSISKRHVRRDWLIVPDAIAFFIYENVNNVSPSTGKALMDIFENVAYRNFTCRCWILQLWINDVHHSYNNSDFYRCLQRRRTPVG</sequence>
<dbReference type="Ensembl" id="ENSLLET00000001612.1">
    <property type="protein sequence ID" value="ENSLLEP00000001536.1"/>
    <property type="gene ID" value="ENSLLEG00000000998.1"/>
</dbReference>
<evidence type="ECO:0000313" key="7">
    <source>
        <dbReference type="Ensembl" id="ENSLLEP00000001536.1"/>
    </source>
</evidence>
<reference evidence="7" key="2">
    <citation type="submission" date="2025-09" db="UniProtKB">
        <authorList>
            <consortium name="Ensembl"/>
        </authorList>
    </citation>
    <scope>IDENTIFICATION</scope>
</reference>
<dbReference type="Proteomes" id="UP000694569">
    <property type="component" value="Unplaced"/>
</dbReference>
<dbReference type="InterPro" id="IPR008404">
    <property type="entry name" value="Apo-VLDL-II"/>
</dbReference>
<dbReference type="OrthoDB" id="9362862at2759"/>
<protein>
    <recommendedName>
        <fullName evidence="3">Apovitellenin-1</fullName>
    </recommendedName>
    <alternativeName>
        <fullName evidence="6">Apovitellenin I</fullName>
    </alternativeName>
</protein>
<evidence type="ECO:0000313" key="8">
    <source>
        <dbReference type="Proteomes" id="UP000694569"/>
    </source>
</evidence>
<reference evidence="7" key="1">
    <citation type="submission" date="2025-08" db="UniProtKB">
        <authorList>
            <consortium name="Ensembl"/>
        </authorList>
    </citation>
    <scope>IDENTIFICATION</scope>
</reference>
<evidence type="ECO:0000256" key="5">
    <source>
        <dbReference type="ARBA" id="ARBA00023313"/>
    </source>
</evidence>
<comment type="similarity">
    <text evidence="2">Belongs to the apovitellenin family.</text>
</comment>
<comment type="function">
    <text evidence="1">Protein component of the very low density lipoprotein (VLDL) of egg-laying females. Potent lipoprotein lipase inhibitor, preventing the loss of triglycerides from VLDL on their way from the liver to the growing oocytes.</text>
</comment>
<evidence type="ECO:0000256" key="2">
    <source>
        <dbReference type="ARBA" id="ARBA00007385"/>
    </source>
</evidence>
<dbReference type="GO" id="GO:0034361">
    <property type="term" value="C:very-low-density lipoprotein particle"/>
    <property type="evidence" value="ECO:0007669"/>
    <property type="project" value="UniProtKB-KW"/>
</dbReference>
<dbReference type="Pfam" id="PF05418">
    <property type="entry name" value="Apo-VLDL-II"/>
    <property type="match status" value="1"/>
</dbReference>
<dbReference type="GO" id="GO:0045735">
    <property type="term" value="F:nutrient reservoir activity"/>
    <property type="evidence" value="ECO:0007669"/>
    <property type="project" value="UniProtKB-KW"/>
</dbReference>
<dbReference type="GeneTree" id="ENSGT01010000229668"/>
<dbReference type="GO" id="GO:0006629">
    <property type="term" value="P:lipid metabolic process"/>
    <property type="evidence" value="ECO:0007669"/>
    <property type="project" value="InterPro"/>
</dbReference>
<dbReference type="GO" id="GO:0042627">
    <property type="term" value="C:chylomicron"/>
    <property type="evidence" value="ECO:0007669"/>
    <property type="project" value="InterPro"/>
</dbReference>
<evidence type="ECO:0000256" key="1">
    <source>
        <dbReference type="ARBA" id="ARBA00003325"/>
    </source>
</evidence>
<name>A0A8C5LND4_9ANUR</name>
<evidence type="ECO:0000256" key="3">
    <source>
        <dbReference type="ARBA" id="ARBA00018120"/>
    </source>
</evidence>
<keyword evidence="5" id="KW-0850">VLDL</keyword>
<organism evidence="7 8">
    <name type="scientific">Leptobrachium leishanense</name>
    <name type="common">Leishan spiny toad</name>
    <dbReference type="NCBI Taxonomy" id="445787"/>
    <lineage>
        <taxon>Eukaryota</taxon>
        <taxon>Metazoa</taxon>
        <taxon>Chordata</taxon>
        <taxon>Craniata</taxon>
        <taxon>Vertebrata</taxon>
        <taxon>Euteleostomi</taxon>
        <taxon>Amphibia</taxon>
        <taxon>Batrachia</taxon>
        <taxon>Anura</taxon>
        <taxon>Pelobatoidea</taxon>
        <taxon>Megophryidae</taxon>
        <taxon>Leptobrachium</taxon>
    </lineage>
</organism>
<accession>A0A8C5LND4</accession>
<evidence type="ECO:0000256" key="6">
    <source>
        <dbReference type="ARBA" id="ARBA00030261"/>
    </source>
</evidence>